<proteinExistence type="predicted"/>
<evidence type="ECO:0000313" key="1">
    <source>
        <dbReference type="EMBL" id="VAW71801.1"/>
    </source>
</evidence>
<reference evidence="1" key="1">
    <citation type="submission" date="2018-06" db="EMBL/GenBank/DDBJ databases">
        <authorList>
            <person name="Zhirakovskaya E."/>
        </authorList>
    </citation>
    <scope>NUCLEOTIDE SEQUENCE</scope>
</reference>
<organism evidence="1">
    <name type="scientific">hydrothermal vent metagenome</name>
    <dbReference type="NCBI Taxonomy" id="652676"/>
    <lineage>
        <taxon>unclassified sequences</taxon>
        <taxon>metagenomes</taxon>
        <taxon>ecological metagenomes</taxon>
    </lineage>
</organism>
<name>A0A3B0XW92_9ZZZZ</name>
<sequence>MSLDNDSKVIGYFAKLSPTEVVCEGDACVISGSEKNMKIYLKSVTSNAQQHVTIKKTRFGEIIQGLNLGAPYAFDEQSYNRFYPIANKIGCNLNEEDFSVPTETGFHFVVINHGVFDE</sequence>
<protein>
    <submittedName>
        <fullName evidence="1">Uncharacterized protein</fullName>
    </submittedName>
</protein>
<gene>
    <name evidence="1" type="ORF">MNBD_GAMMA12-2129</name>
</gene>
<dbReference type="EMBL" id="UOFL01000030">
    <property type="protein sequence ID" value="VAW71801.1"/>
    <property type="molecule type" value="Genomic_DNA"/>
</dbReference>
<dbReference type="AlphaFoldDB" id="A0A3B0XW92"/>
<accession>A0A3B0XW92</accession>